<feature type="compositionally biased region" description="Gly residues" evidence="2">
    <location>
        <begin position="140"/>
        <end position="153"/>
    </location>
</feature>
<dbReference type="Pfam" id="PF18291">
    <property type="entry name" value="HU-HIG"/>
    <property type="match status" value="1"/>
</dbReference>
<sequence>MAIKYEVKKKVFGFDETKTEKYVAQTKVLGLVKFDKLCEEVQKVSMAPRGVVKMVIDGLIDTLNMDLDKGYSVQLGDFGCFRPGLNAKSQTGAETVDANTVYRRKIIFYPGSYFKNMLTKATVEKLVLGKDNVGSAGSTSGTGDGTETGGTGGDENENPLG</sequence>
<dbReference type="STRING" id="693979.Bache_1772"/>
<dbReference type="InterPro" id="IPR005902">
    <property type="entry name" value="HU_DNA-bd_put"/>
</dbReference>
<dbReference type="PATRIC" id="fig|693979.3.peg.1878"/>
<evidence type="ECO:0000259" key="3">
    <source>
        <dbReference type="Pfam" id="PF18291"/>
    </source>
</evidence>
<dbReference type="HOGENOM" id="CLU_112331_4_2_10"/>
<proteinExistence type="predicted"/>
<reference evidence="4 5" key="2">
    <citation type="journal article" date="2011" name="Stand. Genomic Sci.">
        <title>Complete genome sequence of Bacteroides helcogenes type strain (P 36-108).</title>
        <authorList>
            <person name="Pati A."/>
            <person name="Gronow S."/>
            <person name="Zeytun A."/>
            <person name="Lapidus A."/>
            <person name="Nolan M."/>
            <person name="Hammon N."/>
            <person name="Deshpande S."/>
            <person name="Cheng J.F."/>
            <person name="Tapia R."/>
            <person name="Han C."/>
            <person name="Goodwin L."/>
            <person name="Pitluck S."/>
            <person name="Liolios K."/>
            <person name="Pagani I."/>
            <person name="Ivanova N."/>
            <person name="Mavromatis K."/>
            <person name="Chen A."/>
            <person name="Palaniappan K."/>
            <person name="Land M."/>
            <person name="Hauser L."/>
            <person name="Chang Y.J."/>
            <person name="Jeffries C.D."/>
            <person name="Detter J.C."/>
            <person name="Brambilla E."/>
            <person name="Rohde M."/>
            <person name="Goker M."/>
            <person name="Woyke T."/>
            <person name="Bristow J."/>
            <person name="Eisen J.A."/>
            <person name="Markowitz V."/>
            <person name="Hugenholtz P."/>
            <person name="Kyrpides N.C."/>
            <person name="Klenk H.P."/>
            <person name="Lucas S."/>
        </authorList>
    </citation>
    <scope>NUCLEOTIDE SEQUENCE [LARGE SCALE GENOMIC DNA]</scope>
    <source>
        <strain evidence="5">ATCC 35417 / DSM 20613 / JCM 6297 / CCUG 15421 / P 36-108</strain>
    </source>
</reference>
<gene>
    <name evidence="4" type="ordered locus">Bache_1772</name>
</gene>
<dbReference type="InterPro" id="IPR041607">
    <property type="entry name" value="HU-HIG"/>
</dbReference>
<dbReference type="AlphaFoldDB" id="E6SNK8"/>
<evidence type="ECO:0000313" key="5">
    <source>
        <dbReference type="Proteomes" id="UP000008630"/>
    </source>
</evidence>
<dbReference type="InterPro" id="IPR010992">
    <property type="entry name" value="IHF-like_DNA-bd_dom_sf"/>
</dbReference>
<dbReference type="OrthoDB" id="1122369at2"/>
<organism evidence="4 5">
    <name type="scientific">Bacteroides helcogenes (strain ATCC 35417 / DSM 20613 / JCM 6297 / CCUG 15421 / P 36-108)</name>
    <dbReference type="NCBI Taxonomy" id="693979"/>
    <lineage>
        <taxon>Bacteria</taxon>
        <taxon>Pseudomonadati</taxon>
        <taxon>Bacteroidota</taxon>
        <taxon>Bacteroidia</taxon>
        <taxon>Bacteroidales</taxon>
        <taxon>Bacteroidaceae</taxon>
        <taxon>Bacteroides</taxon>
    </lineage>
</organism>
<protein>
    <submittedName>
        <fullName evidence="4">DNA-binding protein</fullName>
    </submittedName>
</protein>
<dbReference type="GO" id="GO:0003677">
    <property type="term" value="F:DNA binding"/>
    <property type="evidence" value="ECO:0007669"/>
    <property type="project" value="UniProtKB-KW"/>
</dbReference>
<evidence type="ECO:0000256" key="2">
    <source>
        <dbReference type="SAM" id="MobiDB-lite"/>
    </source>
</evidence>
<evidence type="ECO:0000256" key="1">
    <source>
        <dbReference type="ARBA" id="ARBA00023125"/>
    </source>
</evidence>
<feature type="domain" description="HU" evidence="3">
    <location>
        <begin position="1"/>
        <end position="125"/>
    </location>
</feature>
<keyword evidence="5" id="KW-1185">Reference proteome</keyword>
<keyword evidence="1 4" id="KW-0238">DNA-binding</keyword>
<dbReference type="EMBL" id="CP002352">
    <property type="protein sequence ID" value="ADV43757.1"/>
    <property type="molecule type" value="Genomic_DNA"/>
</dbReference>
<dbReference type="KEGG" id="bhl:Bache_1772"/>
<dbReference type="NCBIfam" id="TIGR01201">
    <property type="entry name" value="HU_rel"/>
    <property type="match status" value="1"/>
</dbReference>
<dbReference type="eggNOG" id="COG0776">
    <property type="taxonomic scope" value="Bacteria"/>
</dbReference>
<dbReference type="SUPFAM" id="SSF47729">
    <property type="entry name" value="IHF-like DNA-binding proteins"/>
    <property type="match status" value="1"/>
</dbReference>
<dbReference type="RefSeq" id="WP_013547351.1">
    <property type="nucleotide sequence ID" value="NC_014933.1"/>
</dbReference>
<feature type="region of interest" description="Disordered" evidence="2">
    <location>
        <begin position="134"/>
        <end position="161"/>
    </location>
</feature>
<dbReference type="Proteomes" id="UP000008630">
    <property type="component" value="Chromosome"/>
</dbReference>
<reference key="1">
    <citation type="submission" date="2010-11" db="EMBL/GenBank/DDBJ databases">
        <title>The complete genome of Bacteroides helcogenes P 36-108.</title>
        <authorList>
            <consortium name="US DOE Joint Genome Institute (JGI-PGF)"/>
            <person name="Lucas S."/>
            <person name="Copeland A."/>
            <person name="Lapidus A."/>
            <person name="Bruce D."/>
            <person name="Goodwin L."/>
            <person name="Pitluck S."/>
            <person name="Kyrpides N."/>
            <person name="Mavromatis K."/>
            <person name="Ivanova N."/>
            <person name="Zeytun A."/>
            <person name="Brettin T."/>
            <person name="Detter J.C."/>
            <person name="Tapia R."/>
            <person name="Han C."/>
            <person name="Land M."/>
            <person name="Hauser L."/>
            <person name="Markowitz V."/>
            <person name="Cheng J.-F."/>
            <person name="Hugenholtz P."/>
            <person name="Woyke T."/>
            <person name="Wu D."/>
            <person name="Gronow S."/>
            <person name="Wellnitz S."/>
            <person name="Brambilla E."/>
            <person name="Klenk H.-P."/>
            <person name="Eisen J.A."/>
        </authorList>
    </citation>
    <scope>NUCLEOTIDE SEQUENCE</scope>
    <source>
        <strain>P 36-108</strain>
    </source>
</reference>
<accession>E6SNK8</accession>
<evidence type="ECO:0000313" key="4">
    <source>
        <dbReference type="EMBL" id="ADV43757.1"/>
    </source>
</evidence>
<name>E6SNK8_BACT6</name>